<keyword evidence="1" id="KW-0812">Transmembrane</keyword>
<dbReference type="EMBL" id="VNHS01000014">
    <property type="protein sequence ID" value="TYP69559.1"/>
    <property type="molecule type" value="Genomic_DNA"/>
</dbReference>
<evidence type="ECO:0000313" key="2">
    <source>
        <dbReference type="EMBL" id="TYP69559.1"/>
    </source>
</evidence>
<reference evidence="2 3" key="1">
    <citation type="submission" date="2019-07" db="EMBL/GenBank/DDBJ databases">
        <title>Genomic Encyclopedia of Type Strains, Phase III (KMG-III): the genomes of soil and plant-associated and newly described type strains.</title>
        <authorList>
            <person name="Whitman W."/>
        </authorList>
    </citation>
    <scope>NUCLEOTIDE SEQUENCE [LARGE SCALE GENOMIC DNA]</scope>
    <source>
        <strain evidence="2 3">BL24</strain>
    </source>
</reference>
<gene>
    <name evidence="2" type="ORF">BCM02_11475</name>
</gene>
<keyword evidence="1" id="KW-1133">Transmembrane helix</keyword>
<proteinExistence type="predicted"/>
<keyword evidence="3" id="KW-1185">Reference proteome</keyword>
<comment type="caution">
    <text evidence="2">The sequence shown here is derived from an EMBL/GenBank/DDBJ whole genome shotgun (WGS) entry which is preliminary data.</text>
</comment>
<organism evidence="2 3">
    <name type="scientific">Paenibacillus methanolicus</name>
    <dbReference type="NCBI Taxonomy" id="582686"/>
    <lineage>
        <taxon>Bacteria</taxon>
        <taxon>Bacillati</taxon>
        <taxon>Bacillota</taxon>
        <taxon>Bacilli</taxon>
        <taxon>Bacillales</taxon>
        <taxon>Paenibacillaceae</taxon>
        <taxon>Paenibacillus</taxon>
    </lineage>
</organism>
<dbReference type="RefSeq" id="WP_148932949.1">
    <property type="nucleotide sequence ID" value="NZ_VNHS01000014.1"/>
</dbReference>
<keyword evidence="1" id="KW-0472">Membrane</keyword>
<feature type="transmembrane region" description="Helical" evidence="1">
    <location>
        <begin position="125"/>
        <end position="142"/>
    </location>
</feature>
<name>A0A5S5BR40_9BACL</name>
<evidence type="ECO:0000313" key="3">
    <source>
        <dbReference type="Proteomes" id="UP000323257"/>
    </source>
</evidence>
<accession>A0A5S5BR40</accession>
<sequence>MTKSEQIEKVLWSIALPGFGQLLKKHYLTGVILIAAELLINVNAHLNEIIMLSFLGEIEEAVRTANYQWLLFYPCFYMFGIWDAYRIPGSGRGFSFTASVMAAYCATVGVFYSKNRIFGVVWGPVWLPMIGCFVGLAAGLLLQQVLKRWRKS</sequence>
<dbReference type="AlphaFoldDB" id="A0A5S5BR40"/>
<dbReference type="Proteomes" id="UP000323257">
    <property type="component" value="Unassembled WGS sequence"/>
</dbReference>
<evidence type="ECO:0000256" key="1">
    <source>
        <dbReference type="SAM" id="Phobius"/>
    </source>
</evidence>
<feature type="transmembrane region" description="Helical" evidence="1">
    <location>
        <begin position="94"/>
        <end position="113"/>
    </location>
</feature>
<protein>
    <submittedName>
        <fullName evidence="2">Uncharacterized protein</fullName>
    </submittedName>
</protein>
<dbReference type="OrthoDB" id="1681794at2"/>